<feature type="region of interest" description="Disordered" evidence="1">
    <location>
        <begin position="555"/>
        <end position="593"/>
    </location>
</feature>
<dbReference type="OrthoDB" id="3549294at2759"/>
<protein>
    <submittedName>
        <fullName evidence="2">Uncharacterized protein</fullName>
    </submittedName>
</protein>
<sequence>MGDAARPGNDRFAQVLQESLDTWSSYLDAGNGHCLFPRQAIDLKSLVCQTPPFLGDGLISSDEPISFACEEKPSRQGKGSLVINCRSTWKTSKGVCDLQPRVLPKQLLLAVDSQLSVRLSEDSPFSDWPGVQGISGYDNGNYLSVLYLAWAYILSARWVELLGRSLDHECRMGYNPQGMESSPQSTKQPMVWIDLGDDVCEEEAFWWRSILCSDGGWSATTKYNDNIYLSPWSVSTEDAGLSLAPKGTLSTNKSDPPRSGIALKYLSSFCMRHRLYAQCSVALAGALYIPFVRGGAISLPFPKLVPSPQINEDASNFTICIPELLGEHDRLLSKYMTLSSNVWGLRSLLCSTFFSSDIECNLVSAWLNPAFAVVDSISSRKSLLATLLANRQSRLGALWLGAILTDVAKSVLCDIKTGMTALDLPASAWTGTTQTFLTSKMGGTYGELISRDDECRLLFITACEGHERPPIWSWKPFGFTQLCDTELPVREHAQCAAHCIEYGYWEWVLTNNRSIQDIREENIEPADHASYQPAKRISAALDNYHYDFFSQSLSEGATRGHDEEEEPDDTDSNVEGQRGSKEIRIEGWLEGIE</sequence>
<accession>A0A319F136</accession>
<feature type="compositionally biased region" description="Basic and acidic residues" evidence="1">
    <location>
        <begin position="578"/>
        <end position="587"/>
    </location>
</feature>
<dbReference type="Proteomes" id="UP000248423">
    <property type="component" value="Unassembled WGS sequence"/>
</dbReference>
<gene>
    <name evidence="2" type="ORF">BO78DRAFT_405493</name>
</gene>
<evidence type="ECO:0000256" key="1">
    <source>
        <dbReference type="SAM" id="MobiDB-lite"/>
    </source>
</evidence>
<dbReference type="AlphaFoldDB" id="A0A319F136"/>
<evidence type="ECO:0000313" key="2">
    <source>
        <dbReference type="EMBL" id="PYI08799.1"/>
    </source>
</evidence>
<dbReference type="EMBL" id="KZ826332">
    <property type="protein sequence ID" value="PYI08799.1"/>
    <property type="molecule type" value="Genomic_DNA"/>
</dbReference>
<proteinExistence type="predicted"/>
<name>A0A319F136_ASPSB</name>
<dbReference type="STRING" id="1448318.A0A319F136"/>
<organism evidence="2 3">
    <name type="scientific">Aspergillus sclerotiicarbonarius (strain CBS 121057 / IBT 28362)</name>
    <dbReference type="NCBI Taxonomy" id="1448318"/>
    <lineage>
        <taxon>Eukaryota</taxon>
        <taxon>Fungi</taxon>
        <taxon>Dikarya</taxon>
        <taxon>Ascomycota</taxon>
        <taxon>Pezizomycotina</taxon>
        <taxon>Eurotiomycetes</taxon>
        <taxon>Eurotiomycetidae</taxon>
        <taxon>Eurotiales</taxon>
        <taxon>Aspergillaceae</taxon>
        <taxon>Aspergillus</taxon>
        <taxon>Aspergillus subgen. Circumdati</taxon>
    </lineage>
</organism>
<reference evidence="2 3" key="1">
    <citation type="submission" date="2018-02" db="EMBL/GenBank/DDBJ databases">
        <title>The genomes of Aspergillus section Nigri reveals drivers in fungal speciation.</title>
        <authorList>
            <consortium name="DOE Joint Genome Institute"/>
            <person name="Vesth T.C."/>
            <person name="Nybo J."/>
            <person name="Theobald S."/>
            <person name="Brandl J."/>
            <person name="Frisvad J.C."/>
            <person name="Nielsen K.F."/>
            <person name="Lyhne E.K."/>
            <person name="Kogle M.E."/>
            <person name="Kuo A."/>
            <person name="Riley R."/>
            <person name="Clum A."/>
            <person name="Nolan M."/>
            <person name="Lipzen A."/>
            <person name="Salamov A."/>
            <person name="Henrissat B."/>
            <person name="Wiebenga A."/>
            <person name="De vries R.P."/>
            <person name="Grigoriev I.V."/>
            <person name="Mortensen U.H."/>
            <person name="Andersen M.R."/>
            <person name="Baker S.E."/>
        </authorList>
    </citation>
    <scope>NUCLEOTIDE SEQUENCE [LARGE SCALE GENOMIC DNA]</scope>
    <source>
        <strain evidence="2 3">CBS 121057</strain>
    </source>
</reference>
<dbReference type="VEuPathDB" id="FungiDB:BO78DRAFT_405493"/>
<feature type="compositionally biased region" description="Acidic residues" evidence="1">
    <location>
        <begin position="563"/>
        <end position="572"/>
    </location>
</feature>
<evidence type="ECO:0000313" key="3">
    <source>
        <dbReference type="Proteomes" id="UP000248423"/>
    </source>
</evidence>
<keyword evidence="3" id="KW-1185">Reference proteome</keyword>